<keyword evidence="4" id="KW-0031">Aminopeptidase</keyword>
<feature type="domain" description="DUF2172" evidence="1">
    <location>
        <begin position="53"/>
        <end position="144"/>
    </location>
</feature>
<dbReference type="InterPro" id="IPR036388">
    <property type="entry name" value="WH-like_DNA-bd_sf"/>
</dbReference>
<dbReference type="Pfam" id="PF16254">
    <property type="entry name" value="DUF4910"/>
    <property type="match status" value="1"/>
</dbReference>
<sequence length="449" mass="50362">MHQWAKGLAQTWRSITGPGVRETLRYIQDLLPNLKIREVATGESAFDWTVPDEWTLRAAWIENEAGERVIDVANHPLHVVGYSVPTDQWLDRAELETHLHSLPDQLDAIPYVTSYYAPRWGFCLTHRQRLKLPEGRYRAVVDSTLMPGVLNYGELLIPGETEEEILLSTYICHPAMANNELSGIVVTTALARYLASDGRPFDAAGVESEGAPRRRRYSYRIVFVPETIGSIVYISRNLDALRARVRAGFVLTCIGDERAYSMVPTRWGTTASDRVARHVLRHHAPEHNEYSFLDRGSDERQYCSPGVDLPVASLMRSKYGTYPEYHTSLDDLDLVTPRGLAGGFAIAKECVDALEADRIPVATTPCEPQLGKRGLYPTLSTRDRSLQPRALVDLLAYADGHSTLLEIADTIGVPMREAVQLCTRLEDEGLIDSFPTVPEFPPRLRRPTL</sequence>
<dbReference type="PIRSF" id="PIRSF015244">
    <property type="entry name" value="UCP015244"/>
    <property type="match status" value="1"/>
</dbReference>
<dbReference type="OrthoDB" id="9765654at2"/>
<comment type="caution">
    <text evidence="4">The sequence shown here is derived from an EMBL/GenBank/DDBJ whole genome shotgun (WGS) entry which is preliminary data.</text>
</comment>
<dbReference type="RefSeq" id="WP_094548744.1">
    <property type="nucleotide sequence ID" value="NZ_MQWB01000001.1"/>
</dbReference>
<feature type="domain" description="UCP01524 winged helix-turn-helix" evidence="2">
    <location>
        <begin position="362"/>
        <end position="432"/>
    </location>
</feature>
<dbReference type="Gene3D" id="3.40.630.10">
    <property type="entry name" value="Zn peptidases"/>
    <property type="match status" value="1"/>
</dbReference>
<reference evidence="4 5" key="1">
    <citation type="submission" date="2016-11" db="EMBL/GenBank/DDBJ databases">
        <title>Study of marine rhodopsin-containing bacteria.</title>
        <authorList>
            <person name="Yoshizawa S."/>
            <person name="Kumagai Y."/>
            <person name="Kogure K."/>
        </authorList>
    </citation>
    <scope>NUCLEOTIDE SEQUENCE [LARGE SCALE GENOMIC DNA]</scope>
    <source>
        <strain evidence="4 5">SG-29</strain>
    </source>
</reference>
<organism evidence="4 5">
    <name type="scientific">Rubricoccus marinus</name>
    <dbReference type="NCBI Taxonomy" id="716817"/>
    <lineage>
        <taxon>Bacteria</taxon>
        <taxon>Pseudomonadati</taxon>
        <taxon>Rhodothermota</taxon>
        <taxon>Rhodothermia</taxon>
        <taxon>Rhodothermales</taxon>
        <taxon>Rubricoccaceae</taxon>
        <taxon>Rubricoccus</taxon>
    </lineage>
</organism>
<dbReference type="SUPFAM" id="SSF53187">
    <property type="entry name" value="Zn-dependent exopeptidases"/>
    <property type="match status" value="1"/>
</dbReference>
<dbReference type="Gene3D" id="1.10.10.10">
    <property type="entry name" value="Winged helix-like DNA-binding domain superfamily/Winged helix DNA-binding domain"/>
    <property type="match status" value="1"/>
</dbReference>
<dbReference type="InterPro" id="IPR012353">
    <property type="entry name" value="UCP015244"/>
</dbReference>
<dbReference type="EMBL" id="MQWB01000001">
    <property type="protein sequence ID" value="OZC03413.1"/>
    <property type="molecule type" value="Genomic_DNA"/>
</dbReference>
<dbReference type="AlphaFoldDB" id="A0A259U053"/>
<dbReference type="GO" id="GO:0004177">
    <property type="term" value="F:aminopeptidase activity"/>
    <property type="evidence" value="ECO:0007669"/>
    <property type="project" value="UniProtKB-KW"/>
</dbReference>
<dbReference type="Proteomes" id="UP000216446">
    <property type="component" value="Unassembled WGS sequence"/>
</dbReference>
<protein>
    <submittedName>
        <fullName evidence="4">Aminopeptidase</fullName>
    </submittedName>
</protein>
<dbReference type="InterPro" id="IPR032622">
    <property type="entry name" value="UCP01524_HTH"/>
</dbReference>
<dbReference type="InterPro" id="IPR032610">
    <property type="entry name" value="DUF2172"/>
</dbReference>
<keyword evidence="5" id="KW-1185">Reference proteome</keyword>
<feature type="domain" description="DUF4910" evidence="3">
    <location>
        <begin position="2"/>
        <end position="357"/>
    </location>
</feature>
<accession>A0A259U053</accession>
<dbReference type="Gene3D" id="3.50.30.90">
    <property type="match status" value="1"/>
</dbReference>
<dbReference type="Pfam" id="PF16221">
    <property type="entry name" value="HTH_47"/>
    <property type="match status" value="1"/>
</dbReference>
<evidence type="ECO:0000259" key="3">
    <source>
        <dbReference type="Pfam" id="PF16254"/>
    </source>
</evidence>
<name>A0A259U053_9BACT</name>
<dbReference type="Pfam" id="PF09940">
    <property type="entry name" value="DUF2172"/>
    <property type="match status" value="1"/>
</dbReference>
<keyword evidence="4" id="KW-0645">Protease</keyword>
<evidence type="ECO:0000259" key="1">
    <source>
        <dbReference type="Pfam" id="PF09940"/>
    </source>
</evidence>
<evidence type="ECO:0000313" key="4">
    <source>
        <dbReference type="EMBL" id="OZC03413.1"/>
    </source>
</evidence>
<keyword evidence="4" id="KW-0378">Hydrolase</keyword>
<gene>
    <name evidence="4" type="ORF">BSZ36_10725</name>
</gene>
<dbReference type="InParanoid" id="A0A259U053"/>
<proteinExistence type="predicted"/>
<evidence type="ECO:0000259" key="2">
    <source>
        <dbReference type="Pfam" id="PF16221"/>
    </source>
</evidence>
<evidence type="ECO:0000313" key="5">
    <source>
        <dbReference type="Proteomes" id="UP000216446"/>
    </source>
</evidence>
<dbReference type="InterPro" id="IPR032589">
    <property type="entry name" value="DUF4910"/>
</dbReference>